<organism evidence="1 2">
    <name type="scientific">Streptomyces alboflavus</name>
    <dbReference type="NCBI Taxonomy" id="67267"/>
    <lineage>
        <taxon>Bacteria</taxon>
        <taxon>Bacillati</taxon>
        <taxon>Actinomycetota</taxon>
        <taxon>Actinomycetes</taxon>
        <taxon>Kitasatosporales</taxon>
        <taxon>Streptomycetaceae</taxon>
        <taxon>Streptomyces</taxon>
    </lineage>
</organism>
<gene>
    <name evidence="1" type="ORF">SMD44_p20019</name>
</gene>
<dbReference type="AlphaFoldDB" id="A0A291W5I1"/>
<keyword evidence="2" id="KW-1185">Reference proteome</keyword>
<accession>A0A291W5I1</accession>
<evidence type="ECO:0000313" key="2">
    <source>
        <dbReference type="Proteomes" id="UP000195880"/>
    </source>
</evidence>
<dbReference type="KEGG" id="salf:SMD44_p20019"/>
<dbReference type="EMBL" id="CP023977">
    <property type="protein sequence ID" value="ATM24802.1"/>
    <property type="molecule type" value="Genomic_DNA"/>
</dbReference>
<evidence type="ECO:0000313" key="1">
    <source>
        <dbReference type="EMBL" id="ATM24802.1"/>
    </source>
</evidence>
<proteinExistence type="predicted"/>
<keyword evidence="1" id="KW-0614">Plasmid</keyword>
<dbReference type="OrthoDB" id="4186927at2"/>
<geneLocation type="plasmid" evidence="2">
    <name>pmdjk44.2</name>
</geneLocation>
<reference evidence="1 2" key="1">
    <citation type="submission" date="2017-10" db="EMBL/GenBank/DDBJ databases">
        <title>Streptomyces alboflavus Genome sequencing and assembly.</title>
        <authorList>
            <person name="Wang Y."/>
            <person name="Du B."/>
            <person name="Ding Y."/>
            <person name="Liu H."/>
            <person name="Hou Q."/>
            <person name="Liu K."/>
            <person name="Wang C."/>
            <person name="Yao L."/>
        </authorList>
    </citation>
    <scope>NUCLEOTIDE SEQUENCE [LARGE SCALE GENOMIC DNA]</scope>
    <source>
        <strain evidence="1 2">MDJK44</strain>
        <plasmid evidence="2">Plasmid pmdjk44.2</plasmid>
    </source>
</reference>
<sequence length="139" mass="15613">MTHPIMFSAAERLSAAERRRTTERETAFRTWGPRSLAAASKYARTVLGEEATSLSWDVLGILPFDNHLQAVASLDTVEFQHLELYYSGEDGKERLLLRVSCVSCTQQLVEEVTSLEQLGRLLSRTAAWQEINGRNGDAR</sequence>
<dbReference type="Pfam" id="PF19695">
    <property type="entry name" value="DUF6195"/>
    <property type="match status" value="1"/>
</dbReference>
<protein>
    <submittedName>
        <fullName evidence="1">Uncharacterized protein</fullName>
    </submittedName>
</protein>
<name>A0A291W5I1_9ACTN</name>
<dbReference type="RefSeq" id="WP_100112621.1">
    <property type="nucleotide sequence ID" value="NZ_CP023977.1"/>
</dbReference>
<dbReference type="Proteomes" id="UP000195880">
    <property type="component" value="Plasmid pMDJK44.2"/>
</dbReference>
<dbReference type="InterPro" id="IPR045675">
    <property type="entry name" value="DUF6195"/>
</dbReference>